<evidence type="ECO:0000313" key="1">
    <source>
        <dbReference type="EMBL" id="AXA35234.1"/>
    </source>
</evidence>
<name>A0A2Z4Y2F7_SUMC1</name>
<reference evidence="1 2" key="1">
    <citation type="submission" date="2018-05" db="EMBL/GenBank/DDBJ databases">
        <title>A metagenomic window into the 2 km-deep terrestrial subsurface aquifer revealed taxonomically and functionally diverse microbial community comprising novel uncultured bacterial lineages.</title>
        <authorList>
            <person name="Kadnikov V.V."/>
            <person name="Mardanov A.V."/>
            <person name="Beletsky A.V."/>
            <person name="Banks D."/>
            <person name="Pimenov N.V."/>
            <person name="Frank Y.A."/>
            <person name="Karnachuk O.V."/>
            <person name="Ravin N.V."/>
        </authorList>
    </citation>
    <scope>NUCLEOTIDE SEQUENCE [LARGE SCALE GENOMIC DNA]</scope>
    <source>
        <strain evidence="1">BY</strain>
    </source>
</reference>
<organism evidence="1 2">
    <name type="scientific">Sumerlaea chitinivorans</name>
    <dbReference type="NCBI Taxonomy" id="2250252"/>
    <lineage>
        <taxon>Bacteria</taxon>
        <taxon>Candidatus Sumerlaeota</taxon>
        <taxon>Candidatus Sumerlaeia</taxon>
        <taxon>Candidatus Sumerlaeales</taxon>
        <taxon>Candidatus Sumerlaeaceae</taxon>
        <taxon>Candidatus Sumerlaea</taxon>
    </lineage>
</organism>
<dbReference type="KEGG" id="schv:BRCON_0457"/>
<dbReference type="EMBL" id="CP030759">
    <property type="protein sequence ID" value="AXA35234.1"/>
    <property type="molecule type" value="Genomic_DNA"/>
</dbReference>
<dbReference type="AlphaFoldDB" id="A0A2Z4Y2F7"/>
<accession>A0A2Z4Y2F7</accession>
<proteinExistence type="predicted"/>
<gene>
    <name evidence="1" type="ORF">BRCON_0457</name>
</gene>
<dbReference type="Proteomes" id="UP000262583">
    <property type="component" value="Chromosome"/>
</dbReference>
<sequence length="321" mass="36028">MGLTHAFAFKPASGFFEDNELQALGSADPMLLESPLAGVLVFRHDPNNYGRLQELQSWATQRLGSSVPIYAIVVVEREELADVVEEILSQRQVTLPVFVSSDNLLEEGRPYQLLVVRKDRARQVPDFDLEAFAKQLERYATDLGLAVTQPAKADIATTRVQTKNPLYVNQQYGFRIRWPKNWDYKIARNGDGAVGVPPADVPLEARVWAAPEIKSSDPTDPPAYVQIKDYLNYVGTLAKGPVNVEKKLKVFDGDIEGRDYTYSYVRAAQRDKPEQLYRGRIQAFVVDGVGKLVCVEGPASVFDQQADLIDKFIYSFRPTLE</sequence>
<protein>
    <submittedName>
        <fullName evidence="1">Uncharacterized protein</fullName>
    </submittedName>
</protein>
<evidence type="ECO:0000313" key="2">
    <source>
        <dbReference type="Proteomes" id="UP000262583"/>
    </source>
</evidence>